<organism evidence="6 7">
    <name type="scientific">Adhaeribacter rhizoryzae</name>
    <dbReference type="NCBI Taxonomy" id="2607907"/>
    <lineage>
        <taxon>Bacteria</taxon>
        <taxon>Pseudomonadati</taxon>
        <taxon>Bacteroidota</taxon>
        <taxon>Cytophagia</taxon>
        <taxon>Cytophagales</taxon>
        <taxon>Hymenobacteraceae</taxon>
        <taxon>Adhaeribacter</taxon>
    </lineage>
</organism>
<dbReference type="PANTHER" id="PTHR10819">
    <property type="entry name" value="PHOSPHOTRIESTERASE-RELATED"/>
    <property type="match status" value="1"/>
</dbReference>
<name>A0A5M6D801_9BACT</name>
<proteinExistence type="inferred from homology"/>
<dbReference type="EMBL" id="VWSF01000022">
    <property type="protein sequence ID" value="KAA5541305.1"/>
    <property type="molecule type" value="Genomic_DNA"/>
</dbReference>
<dbReference type="GO" id="GO:0008270">
    <property type="term" value="F:zinc ion binding"/>
    <property type="evidence" value="ECO:0007669"/>
    <property type="project" value="InterPro"/>
</dbReference>
<feature type="binding site" evidence="4">
    <location>
        <position position="48"/>
    </location>
    <ligand>
        <name>Zn(2+)</name>
        <dbReference type="ChEBI" id="CHEBI:29105"/>
        <label>1</label>
    </ligand>
</feature>
<dbReference type="Proteomes" id="UP000323426">
    <property type="component" value="Unassembled WGS sequence"/>
</dbReference>
<evidence type="ECO:0000256" key="2">
    <source>
        <dbReference type="ARBA" id="ARBA00022801"/>
    </source>
</evidence>
<comment type="caution">
    <text evidence="6">The sequence shown here is derived from an EMBL/GenBank/DDBJ whole genome shotgun (WGS) entry which is preliminary data.</text>
</comment>
<dbReference type="Gene3D" id="3.20.20.140">
    <property type="entry name" value="Metal-dependent hydrolases"/>
    <property type="match status" value="1"/>
</dbReference>
<dbReference type="AlphaFoldDB" id="A0A5M6D801"/>
<evidence type="ECO:0000256" key="5">
    <source>
        <dbReference type="PROSITE-ProRule" id="PRU00679"/>
    </source>
</evidence>
<feature type="binding site" evidence="4">
    <location>
        <position position="46"/>
    </location>
    <ligand>
        <name>Zn(2+)</name>
        <dbReference type="ChEBI" id="CHEBI:29105"/>
        <label>1</label>
    </ligand>
</feature>
<dbReference type="InterPro" id="IPR001559">
    <property type="entry name" value="Phosphotriesterase"/>
</dbReference>
<gene>
    <name evidence="6" type="ORF">F0145_21115</name>
</gene>
<dbReference type="InterPro" id="IPR032466">
    <property type="entry name" value="Metal_Hydrolase"/>
</dbReference>
<feature type="binding site" description="via carbamate group" evidence="4">
    <location>
        <position position="164"/>
    </location>
    <ligand>
        <name>Zn(2+)</name>
        <dbReference type="ChEBI" id="CHEBI:29105"/>
        <label>1</label>
    </ligand>
</feature>
<comment type="similarity">
    <text evidence="5">Belongs to the metallo-dependent hydrolases superfamily. Phosphotriesterase family.</text>
</comment>
<evidence type="ECO:0000256" key="3">
    <source>
        <dbReference type="PIRSR" id="PIRSR601559-50"/>
    </source>
</evidence>
<protein>
    <submittedName>
        <fullName evidence="6">Phosphotriesterase</fullName>
    </submittedName>
</protein>
<evidence type="ECO:0000256" key="1">
    <source>
        <dbReference type="ARBA" id="ARBA00022723"/>
    </source>
</evidence>
<accession>A0A5M6D801</accession>
<evidence type="ECO:0000313" key="6">
    <source>
        <dbReference type="EMBL" id="KAA5541305.1"/>
    </source>
</evidence>
<dbReference type="Pfam" id="PF02126">
    <property type="entry name" value="PTE"/>
    <property type="match status" value="1"/>
</dbReference>
<keyword evidence="7" id="KW-1185">Reference proteome</keyword>
<dbReference type="RefSeq" id="WP_150091707.1">
    <property type="nucleotide sequence ID" value="NZ_VWSF01000022.1"/>
</dbReference>
<reference evidence="6 7" key="1">
    <citation type="submission" date="2019-09" db="EMBL/GenBank/DDBJ databases">
        <title>Genome sequence and assembly of Adhaeribacter sp.</title>
        <authorList>
            <person name="Chhetri G."/>
        </authorList>
    </citation>
    <scope>NUCLEOTIDE SEQUENCE [LARGE SCALE GENOMIC DNA]</scope>
    <source>
        <strain evidence="6 7">DK36</strain>
    </source>
</reference>
<comment type="cofactor">
    <cofactor evidence="4">
        <name>a divalent metal cation</name>
        <dbReference type="ChEBI" id="CHEBI:60240"/>
    </cofactor>
    <text evidence="4">Binds 2 divalent metal cations per subunit.</text>
</comment>
<feature type="binding site" description="via carbamate group" evidence="4">
    <location>
        <position position="164"/>
    </location>
    <ligand>
        <name>Zn(2+)</name>
        <dbReference type="ChEBI" id="CHEBI:29105"/>
        <label>2</label>
    </ligand>
</feature>
<evidence type="ECO:0000313" key="7">
    <source>
        <dbReference type="Proteomes" id="UP000323426"/>
    </source>
</evidence>
<dbReference type="PANTHER" id="PTHR10819:SF3">
    <property type="entry name" value="PHOSPHOTRIESTERASE-RELATED PROTEIN"/>
    <property type="match status" value="1"/>
</dbReference>
<sequence>MRKLDRRAFLLTSLGGLLTGFAKRRATIQTINGAIAANQLGKALVHEHFLVDFIGADKINEDRWNPAEVAAIILPYLQEVKQAGVKSIFDCTPTFLGRDVRLLQLLAQKSGLQIITNTGYYGVRDNKYLPPWAFSETAAQLAQRWITEFKNGIENTSIRPGFIKIGVDGQMPLSQIHQKLVRAAALTHLATGLTIFSHTGPGPAAFEQINILQQLGVKPDAFVWVHAQSEQDKSLHLKAAKQGAWVSLDGIGWGDFENYADSLLRLKTAGLLHRVLISHDAGWYKPQESQADFQGYTNIFKELFPRLKQKGFTDKDFEQLLVKNPATAMRIQLRKL</sequence>
<keyword evidence="2" id="KW-0378">Hydrolase</keyword>
<evidence type="ECO:0000256" key="4">
    <source>
        <dbReference type="PIRSR" id="PIRSR601559-51"/>
    </source>
</evidence>
<feature type="binding site" evidence="4">
    <location>
        <position position="280"/>
    </location>
    <ligand>
        <name>Zn(2+)</name>
        <dbReference type="ChEBI" id="CHEBI:29105"/>
        <label>1</label>
    </ligand>
</feature>
<dbReference type="SUPFAM" id="SSF51556">
    <property type="entry name" value="Metallo-dependent hydrolases"/>
    <property type="match status" value="1"/>
</dbReference>
<dbReference type="PROSITE" id="PS51347">
    <property type="entry name" value="PHOSPHOTRIESTERASE_2"/>
    <property type="match status" value="1"/>
</dbReference>
<feature type="modified residue" description="N6-carboxylysine" evidence="3 5">
    <location>
        <position position="164"/>
    </location>
</feature>
<keyword evidence="1 4" id="KW-0479">Metal-binding</keyword>
<feature type="binding site" evidence="4">
    <location>
        <position position="226"/>
    </location>
    <ligand>
        <name>Zn(2+)</name>
        <dbReference type="ChEBI" id="CHEBI:29105"/>
        <label>2</label>
    </ligand>
</feature>
<dbReference type="GO" id="GO:0016787">
    <property type="term" value="F:hydrolase activity"/>
    <property type="evidence" value="ECO:0007669"/>
    <property type="project" value="UniProtKB-KW"/>
</dbReference>
<feature type="binding site" evidence="4">
    <location>
        <position position="198"/>
    </location>
    <ligand>
        <name>Zn(2+)</name>
        <dbReference type="ChEBI" id="CHEBI:29105"/>
        <label>2</label>
    </ligand>
</feature>